<feature type="transmembrane region" description="Helical" evidence="1">
    <location>
        <begin position="144"/>
        <end position="161"/>
    </location>
</feature>
<dbReference type="RefSeq" id="WP_344847215.1">
    <property type="nucleotide sequence ID" value="NZ_BAABDF010000007.1"/>
</dbReference>
<accession>A0ABP7KBQ1</accession>
<keyword evidence="1" id="KW-1133">Transmembrane helix</keyword>
<evidence type="ECO:0008006" key="4">
    <source>
        <dbReference type="Google" id="ProtNLM"/>
    </source>
</evidence>
<name>A0ABP7KBQ1_9RHOB</name>
<dbReference type="EMBL" id="BAABDF010000007">
    <property type="protein sequence ID" value="GAA3872026.1"/>
    <property type="molecule type" value="Genomic_DNA"/>
</dbReference>
<evidence type="ECO:0000256" key="1">
    <source>
        <dbReference type="SAM" id="Phobius"/>
    </source>
</evidence>
<feature type="transmembrane region" description="Helical" evidence="1">
    <location>
        <begin position="56"/>
        <end position="83"/>
    </location>
</feature>
<reference evidence="3" key="1">
    <citation type="journal article" date="2019" name="Int. J. Syst. Evol. Microbiol.">
        <title>The Global Catalogue of Microorganisms (GCM) 10K type strain sequencing project: providing services to taxonomists for standard genome sequencing and annotation.</title>
        <authorList>
            <consortium name="The Broad Institute Genomics Platform"/>
            <consortium name="The Broad Institute Genome Sequencing Center for Infectious Disease"/>
            <person name="Wu L."/>
            <person name="Ma J."/>
        </authorList>
    </citation>
    <scope>NUCLEOTIDE SEQUENCE [LARGE SCALE GENOMIC DNA]</scope>
    <source>
        <strain evidence="3">JCM 17190</strain>
    </source>
</reference>
<dbReference type="InterPro" id="IPR025495">
    <property type="entry name" value="DUF4386"/>
</dbReference>
<keyword evidence="1" id="KW-0472">Membrane</keyword>
<evidence type="ECO:0000313" key="2">
    <source>
        <dbReference type="EMBL" id="GAA3872026.1"/>
    </source>
</evidence>
<keyword evidence="1" id="KW-0812">Transmembrane</keyword>
<evidence type="ECO:0000313" key="3">
    <source>
        <dbReference type="Proteomes" id="UP001399917"/>
    </source>
</evidence>
<feature type="transmembrane region" description="Helical" evidence="1">
    <location>
        <begin position="95"/>
        <end position="119"/>
    </location>
</feature>
<feature type="transmembrane region" description="Helical" evidence="1">
    <location>
        <begin position="12"/>
        <end position="36"/>
    </location>
</feature>
<organism evidence="2 3">
    <name type="scientific">Celeribacter arenosi</name>
    <dbReference type="NCBI Taxonomy" id="792649"/>
    <lineage>
        <taxon>Bacteria</taxon>
        <taxon>Pseudomonadati</taxon>
        <taxon>Pseudomonadota</taxon>
        <taxon>Alphaproteobacteria</taxon>
        <taxon>Rhodobacterales</taxon>
        <taxon>Roseobacteraceae</taxon>
        <taxon>Celeribacter</taxon>
    </lineage>
</organism>
<comment type="caution">
    <text evidence="2">The sequence shown here is derived from an EMBL/GenBank/DDBJ whole genome shotgun (WGS) entry which is preliminary data.</text>
</comment>
<feature type="transmembrane region" description="Helical" evidence="1">
    <location>
        <begin position="200"/>
        <end position="225"/>
    </location>
</feature>
<proteinExistence type="predicted"/>
<dbReference type="Proteomes" id="UP001399917">
    <property type="component" value="Unassembled WGS sequence"/>
</dbReference>
<feature type="transmembrane region" description="Helical" evidence="1">
    <location>
        <begin position="173"/>
        <end position="194"/>
    </location>
</feature>
<sequence>MQVILDPQSSQFARLTGVAYLSIAVFGAYAIGYVPSQIVVAGDAAATVANINEKRALYLSGIGADALVMLIEIFATVMLYAMFRPVSPVLAKIAAVARLMMVAVMAGMLFFHAGALALIDGSFAALSDAQRAEMVGWLFDMHHAGVWIWQLFFFVHLALLGRLVDASNRFPKILGLALTIGAFGYLLDSLYAFAFSQIGWLGIVRIGFLVVVTLGEVGFALWLTIRAPRATPTH</sequence>
<keyword evidence="3" id="KW-1185">Reference proteome</keyword>
<gene>
    <name evidence="2" type="ORF">GCM10022404_22390</name>
</gene>
<dbReference type="Pfam" id="PF14329">
    <property type="entry name" value="DUF4386"/>
    <property type="match status" value="1"/>
</dbReference>
<protein>
    <recommendedName>
        <fullName evidence="4">DUF4386 domain-containing protein</fullName>
    </recommendedName>
</protein>